<sequence length="333" mass="35162">MDHPPLPRCHGLIAGWRFDGAGAQPMSAAAVEGWIATGMAEPAWLHLDLVDARARLFIQALAALPDSARAALVDAEEATRIEMAEGALFGCLPDTHYDADRPDLPPIGMLHFALLPGLLVTARRHPLRGAHAVMQSLSATTPPEALAATLHASLLEFSRLIAALAHRVARIEDQLLRPGAEAPRDALAALRREALRLARTIDPLTEAMEELAEEEETPAWLPALATPLLREARRARAASRALAVLQDRGRIAQDQAAALATEETNRRLLVLSVISAAMLPASLVAGIFGMNVGGVPGVPADGTEAGWGFAMAMGCIGASVVGVLAALRLGRLL</sequence>
<evidence type="ECO:0000256" key="4">
    <source>
        <dbReference type="ARBA" id="ARBA00022475"/>
    </source>
</evidence>
<comment type="subcellular location">
    <subcellularLocation>
        <location evidence="1">Cell membrane</location>
        <topology evidence="1">Multi-pass membrane protein</topology>
    </subcellularLocation>
</comment>
<evidence type="ECO:0000313" key="12">
    <source>
        <dbReference type="EMBL" id="NGM21407.1"/>
    </source>
</evidence>
<dbReference type="EMBL" id="JAAIKB010000005">
    <property type="protein sequence ID" value="NGM21407.1"/>
    <property type="molecule type" value="Genomic_DNA"/>
</dbReference>
<name>A0A6M1LMJ2_9PROT</name>
<evidence type="ECO:0000256" key="2">
    <source>
        <dbReference type="ARBA" id="ARBA00009765"/>
    </source>
</evidence>
<evidence type="ECO:0000256" key="9">
    <source>
        <dbReference type="ARBA" id="ARBA00023065"/>
    </source>
</evidence>
<dbReference type="GO" id="GO:0000287">
    <property type="term" value="F:magnesium ion binding"/>
    <property type="evidence" value="ECO:0007669"/>
    <property type="project" value="TreeGrafter"/>
</dbReference>
<dbReference type="GO" id="GO:0015095">
    <property type="term" value="F:magnesium ion transmembrane transporter activity"/>
    <property type="evidence" value="ECO:0007669"/>
    <property type="project" value="TreeGrafter"/>
</dbReference>
<keyword evidence="13" id="KW-1185">Reference proteome</keyword>
<dbReference type="InterPro" id="IPR002523">
    <property type="entry name" value="MgTranspt_CorA/ZnTranspt_ZntB"/>
</dbReference>
<accession>A0A6M1LMJ2</accession>
<evidence type="ECO:0000256" key="11">
    <source>
        <dbReference type="SAM" id="Phobius"/>
    </source>
</evidence>
<dbReference type="SUPFAM" id="SSF143865">
    <property type="entry name" value="CorA soluble domain-like"/>
    <property type="match status" value="1"/>
</dbReference>
<keyword evidence="5" id="KW-0997">Cell inner membrane</keyword>
<dbReference type="Pfam" id="PF01544">
    <property type="entry name" value="CorA"/>
    <property type="match status" value="1"/>
</dbReference>
<reference evidence="12 13" key="1">
    <citation type="submission" date="2020-03" db="EMBL/GenBank/DDBJ databases">
        <title>Roseomonas stagni sp. nov., isolated from pond water in Japan.</title>
        <authorList>
            <person name="Furuhata K."/>
            <person name="Miyamoto H."/>
            <person name="Goto K."/>
        </authorList>
    </citation>
    <scope>NUCLEOTIDE SEQUENCE [LARGE SCALE GENOMIC DNA]</scope>
    <source>
        <strain evidence="12 13">PeD5</strain>
    </source>
</reference>
<keyword evidence="10 11" id="KW-0472">Membrane</keyword>
<evidence type="ECO:0000313" key="13">
    <source>
        <dbReference type="Proteomes" id="UP000475385"/>
    </source>
</evidence>
<keyword evidence="3" id="KW-0813">Transport</keyword>
<gene>
    <name evidence="12" type="ORF">G3576_15390</name>
</gene>
<evidence type="ECO:0000256" key="3">
    <source>
        <dbReference type="ARBA" id="ARBA00022448"/>
    </source>
</evidence>
<comment type="similarity">
    <text evidence="2">Belongs to the CorA metal ion transporter (MIT) (TC 1.A.35) family.</text>
</comment>
<keyword evidence="6 11" id="KW-0812">Transmembrane</keyword>
<dbReference type="Gene3D" id="3.30.460.20">
    <property type="entry name" value="CorA soluble domain-like"/>
    <property type="match status" value="1"/>
</dbReference>
<dbReference type="GO" id="GO:0050897">
    <property type="term" value="F:cobalt ion binding"/>
    <property type="evidence" value="ECO:0007669"/>
    <property type="project" value="TreeGrafter"/>
</dbReference>
<dbReference type="Gene3D" id="1.20.58.340">
    <property type="entry name" value="Magnesium transport protein CorA, transmembrane region"/>
    <property type="match status" value="2"/>
</dbReference>
<evidence type="ECO:0000256" key="1">
    <source>
        <dbReference type="ARBA" id="ARBA00004651"/>
    </source>
</evidence>
<evidence type="ECO:0000256" key="10">
    <source>
        <dbReference type="ARBA" id="ARBA00023136"/>
    </source>
</evidence>
<dbReference type="AlphaFoldDB" id="A0A6M1LMJ2"/>
<keyword evidence="8 11" id="KW-1133">Transmembrane helix</keyword>
<dbReference type="RefSeq" id="WP_164695298.1">
    <property type="nucleotide sequence ID" value="NZ_JAAIKB010000005.1"/>
</dbReference>
<dbReference type="GO" id="GO:0005886">
    <property type="term" value="C:plasma membrane"/>
    <property type="evidence" value="ECO:0007669"/>
    <property type="project" value="UniProtKB-SubCell"/>
</dbReference>
<organism evidence="12 13">
    <name type="scientific">Falsiroseomonas algicola</name>
    <dbReference type="NCBI Taxonomy" id="2716930"/>
    <lineage>
        <taxon>Bacteria</taxon>
        <taxon>Pseudomonadati</taxon>
        <taxon>Pseudomonadota</taxon>
        <taxon>Alphaproteobacteria</taxon>
        <taxon>Acetobacterales</taxon>
        <taxon>Roseomonadaceae</taxon>
        <taxon>Falsiroseomonas</taxon>
    </lineage>
</organism>
<proteinExistence type="inferred from homology"/>
<evidence type="ECO:0008006" key="14">
    <source>
        <dbReference type="Google" id="ProtNLM"/>
    </source>
</evidence>
<dbReference type="PANTHER" id="PTHR46494">
    <property type="entry name" value="CORA FAMILY METAL ION TRANSPORTER (EUROFUNG)"/>
    <property type="match status" value="1"/>
</dbReference>
<dbReference type="Proteomes" id="UP000475385">
    <property type="component" value="Unassembled WGS sequence"/>
</dbReference>
<dbReference type="InterPro" id="IPR045861">
    <property type="entry name" value="CorA_cytoplasmic_dom"/>
</dbReference>
<dbReference type="InterPro" id="IPR045863">
    <property type="entry name" value="CorA_TM1_TM2"/>
</dbReference>
<feature type="transmembrane region" description="Helical" evidence="11">
    <location>
        <begin position="268"/>
        <end position="288"/>
    </location>
</feature>
<comment type="caution">
    <text evidence="12">The sequence shown here is derived from an EMBL/GenBank/DDBJ whole genome shotgun (WGS) entry which is preliminary data.</text>
</comment>
<evidence type="ECO:0000256" key="8">
    <source>
        <dbReference type="ARBA" id="ARBA00022989"/>
    </source>
</evidence>
<keyword evidence="4" id="KW-1003">Cell membrane</keyword>
<dbReference type="PANTHER" id="PTHR46494:SF3">
    <property type="entry name" value="ZINC TRANSPORT PROTEIN ZNTB"/>
    <property type="match status" value="1"/>
</dbReference>
<dbReference type="GO" id="GO:0015087">
    <property type="term" value="F:cobalt ion transmembrane transporter activity"/>
    <property type="evidence" value="ECO:0007669"/>
    <property type="project" value="TreeGrafter"/>
</dbReference>
<evidence type="ECO:0000256" key="5">
    <source>
        <dbReference type="ARBA" id="ARBA00022519"/>
    </source>
</evidence>
<evidence type="ECO:0000256" key="6">
    <source>
        <dbReference type="ARBA" id="ARBA00022692"/>
    </source>
</evidence>
<protein>
    <recommendedName>
        <fullName evidence="14">Magnesium transporter</fullName>
    </recommendedName>
</protein>
<feature type="transmembrane region" description="Helical" evidence="11">
    <location>
        <begin position="308"/>
        <end position="327"/>
    </location>
</feature>
<keyword evidence="7" id="KW-0862">Zinc</keyword>
<evidence type="ECO:0000256" key="7">
    <source>
        <dbReference type="ARBA" id="ARBA00022833"/>
    </source>
</evidence>
<dbReference type="SUPFAM" id="SSF144083">
    <property type="entry name" value="Magnesium transport protein CorA, transmembrane region"/>
    <property type="match status" value="1"/>
</dbReference>
<keyword evidence="9" id="KW-0406">Ion transport</keyword>